<accession>A0A3R5ZP00</accession>
<dbReference type="EMBL" id="QSEF01000004">
    <property type="protein sequence ID" value="RGZ50288.1"/>
    <property type="molecule type" value="Genomic_DNA"/>
</dbReference>
<sequence>MNYGGTVRQDFVPTPKMRRWAWANFHALQQSGKTSEAEKYRRMALAKRIRRTFTVPARPFVGDHPRVQEIARDIVSEHAARAIEEETRQFPKYRNK</sequence>
<evidence type="ECO:0000313" key="2">
    <source>
        <dbReference type="Proteomes" id="UP000285173"/>
    </source>
</evidence>
<proteinExistence type="predicted"/>
<evidence type="ECO:0000313" key="1">
    <source>
        <dbReference type="EMBL" id="RGZ50288.1"/>
    </source>
</evidence>
<dbReference type="Proteomes" id="UP000285173">
    <property type="component" value="Unassembled WGS sequence"/>
</dbReference>
<name>A0A3R5ZP00_9BACT</name>
<gene>
    <name evidence="1" type="ORF">DW986_03210</name>
</gene>
<dbReference type="AlphaFoldDB" id="A0A3R5ZP00"/>
<organism evidence="1 2">
    <name type="scientific">Parabacteroides merdae</name>
    <dbReference type="NCBI Taxonomy" id="46503"/>
    <lineage>
        <taxon>Bacteria</taxon>
        <taxon>Pseudomonadati</taxon>
        <taxon>Bacteroidota</taxon>
        <taxon>Bacteroidia</taxon>
        <taxon>Bacteroidales</taxon>
        <taxon>Tannerellaceae</taxon>
        <taxon>Parabacteroides</taxon>
    </lineage>
</organism>
<reference evidence="1 2" key="1">
    <citation type="submission" date="2018-08" db="EMBL/GenBank/DDBJ databases">
        <title>A genome reference for cultivated species of the human gut microbiota.</title>
        <authorList>
            <person name="Zou Y."/>
            <person name="Xue W."/>
            <person name="Luo G."/>
        </authorList>
    </citation>
    <scope>NUCLEOTIDE SEQUENCE [LARGE SCALE GENOMIC DNA]</scope>
    <source>
        <strain evidence="1 2">AM50-15</strain>
    </source>
</reference>
<comment type="caution">
    <text evidence="1">The sequence shown here is derived from an EMBL/GenBank/DDBJ whole genome shotgun (WGS) entry which is preliminary data.</text>
</comment>
<protein>
    <submittedName>
        <fullName evidence="1">Uncharacterized protein</fullName>
    </submittedName>
</protein>